<evidence type="ECO:0000313" key="10">
    <source>
        <dbReference type="Proteomes" id="UP001301797"/>
    </source>
</evidence>
<evidence type="ECO:0000256" key="1">
    <source>
        <dbReference type="ARBA" id="ARBA00011900"/>
    </source>
</evidence>
<dbReference type="GO" id="GO:0009007">
    <property type="term" value="F:site-specific DNA-methyltransferase (adenine-specific) activity"/>
    <property type="evidence" value="ECO:0007669"/>
    <property type="project" value="UniProtKB-EC"/>
</dbReference>
<dbReference type="PROSITE" id="PS00092">
    <property type="entry name" value="N6_MTASE"/>
    <property type="match status" value="1"/>
</dbReference>
<accession>A0AA97FAX5</accession>
<dbReference type="AlphaFoldDB" id="A0AA97FAX5"/>
<dbReference type="InterPro" id="IPR051537">
    <property type="entry name" value="DNA_Adenine_Mtase"/>
</dbReference>
<proteinExistence type="predicted"/>
<keyword evidence="3" id="KW-0808">Transferase</keyword>
<feature type="domain" description="DNA methylase adenine-specific" evidence="7">
    <location>
        <begin position="146"/>
        <end position="452"/>
    </location>
</feature>
<dbReference type="InterPro" id="IPR038333">
    <property type="entry name" value="T1MK-like_N_sf"/>
</dbReference>
<keyword evidence="5" id="KW-0680">Restriction system</keyword>
<dbReference type="PANTHER" id="PTHR42933">
    <property type="entry name" value="SLR6095 PROTEIN"/>
    <property type="match status" value="1"/>
</dbReference>
<dbReference type="KEGG" id="mefw:F1737_04555"/>
<dbReference type="GeneID" id="85229422"/>
<dbReference type="EMBL" id="CP043875">
    <property type="protein sequence ID" value="WOF16025.1"/>
    <property type="molecule type" value="Genomic_DNA"/>
</dbReference>
<dbReference type="Proteomes" id="UP001301797">
    <property type="component" value="Chromosome"/>
</dbReference>
<dbReference type="EC" id="2.1.1.72" evidence="1"/>
<feature type="domain" description="N6 adenine-specific DNA methyltransferase N-terminal" evidence="8">
    <location>
        <begin position="12"/>
        <end position="134"/>
    </location>
</feature>
<evidence type="ECO:0000313" key="9">
    <source>
        <dbReference type="EMBL" id="WOF16025.1"/>
    </source>
</evidence>
<dbReference type="SUPFAM" id="SSF53335">
    <property type="entry name" value="S-adenosyl-L-methionine-dependent methyltransferases"/>
    <property type="match status" value="1"/>
</dbReference>
<dbReference type="PRINTS" id="PR00507">
    <property type="entry name" value="N12N6MTFRASE"/>
</dbReference>
<dbReference type="InterPro" id="IPR022749">
    <property type="entry name" value="D12N6_MeTrfase_N"/>
</dbReference>
<dbReference type="Gene3D" id="3.40.50.150">
    <property type="entry name" value="Vaccinia Virus protein VP39"/>
    <property type="match status" value="1"/>
</dbReference>
<dbReference type="PANTHER" id="PTHR42933:SF3">
    <property type="entry name" value="TYPE I RESTRICTION ENZYME MJAVIII METHYLASE SUBUNIT"/>
    <property type="match status" value="1"/>
</dbReference>
<organism evidence="9 10">
    <name type="scientific">Methanochimaera problematica</name>
    <dbReference type="NCBI Taxonomy" id="2609417"/>
    <lineage>
        <taxon>Archaea</taxon>
        <taxon>Methanobacteriati</taxon>
        <taxon>Methanobacteriota</taxon>
        <taxon>Stenosarchaea group</taxon>
        <taxon>Methanomicrobia</taxon>
        <taxon>Methanomicrobiales</taxon>
        <taxon>Methanomicrobiaceae</taxon>
        <taxon>Methanochimaera</taxon>
    </lineage>
</organism>
<evidence type="ECO:0000259" key="8">
    <source>
        <dbReference type="Pfam" id="PF12161"/>
    </source>
</evidence>
<dbReference type="RefSeq" id="WP_317137601.1">
    <property type="nucleotide sequence ID" value="NZ_CP043875.1"/>
</dbReference>
<dbReference type="Pfam" id="PF12161">
    <property type="entry name" value="HsdM_N"/>
    <property type="match status" value="1"/>
</dbReference>
<dbReference type="GO" id="GO:0032259">
    <property type="term" value="P:methylation"/>
    <property type="evidence" value="ECO:0007669"/>
    <property type="project" value="UniProtKB-KW"/>
</dbReference>
<comment type="catalytic activity">
    <reaction evidence="6">
        <text>a 2'-deoxyadenosine in DNA + S-adenosyl-L-methionine = an N(6)-methyl-2'-deoxyadenosine in DNA + S-adenosyl-L-homocysteine + H(+)</text>
        <dbReference type="Rhea" id="RHEA:15197"/>
        <dbReference type="Rhea" id="RHEA-COMP:12418"/>
        <dbReference type="Rhea" id="RHEA-COMP:12419"/>
        <dbReference type="ChEBI" id="CHEBI:15378"/>
        <dbReference type="ChEBI" id="CHEBI:57856"/>
        <dbReference type="ChEBI" id="CHEBI:59789"/>
        <dbReference type="ChEBI" id="CHEBI:90615"/>
        <dbReference type="ChEBI" id="CHEBI:90616"/>
        <dbReference type="EC" id="2.1.1.72"/>
    </reaction>
</comment>
<dbReference type="REBASE" id="766962">
    <property type="entry name" value="M2.MspC4ORF4550P"/>
</dbReference>
<sequence>MADNRHISQNELEKYLWGAAVLLRGYIDASDYKQYIFPLLYFKRICDCYDEETEKAIEEVGEVFPEDHRFTVPEGSHWDDVRAVTENVGLSIQHAMRSIEEANREQLQGIFGDTTWTNKNFLSDATLRELIEHFSSQTLSIERVPQDELGQGYEYLIKKFADDSGHTAAEFYTNRTLVRLMTQMLKPKEGESIYDPTCGSAGMLLVAALQVKEEGGDYRTLKLYGQEINLITSSIGRMNMFLHGIDDFKIIRGDTLSNPAFVENDCLKTFDMVLANPPYSISKWNREAFSSDKWGRNMFGVPPQGRADYAFFQHIIKSMDPETGRCAILFPHGVLFRDAEKEMRKKLIEADLIECVLGLGPNLFYNSPMFSCVVICKTQKPKKRQGKVIFIDAQKEVTKSKTQSFIESHHRKRILNGYQRYEDIDGFSKVMKNEEILAQNGNLSVQMYVKPLNGNESEEEISLNELIAEWDEKCEDFGASIEDLISILKEVGMHE</sequence>
<dbReference type="InterPro" id="IPR029063">
    <property type="entry name" value="SAM-dependent_MTases_sf"/>
</dbReference>
<keyword evidence="10" id="KW-1185">Reference proteome</keyword>
<dbReference type="InterPro" id="IPR002052">
    <property type="entry name" value="DNA_methylase_N6_adenine_CS"/>
</dbReference>
<protein>
    <recommendedName>
        <fullName evidence="1">site-specific DNA-methyltransferase (adenine-specific)</fullName>
        <ecNumber evidence="1">2.1.1.72</ecNumber>
    </recommendedName>
</protein>
<keyword evidence="4" id="KW-0949">S-adenosyl-L-methionine</keyword>
<dbReference type="InterPro" id="IPR003356">
    <property type="entry name" value="DNA_methylase_A-5"/>
</dbReference>
<reference evidence="9 10" key="1">
    <citation type="submission" date="2019-09" db="EMBL/GenBank/DDBJ databases">
        <title>The complete genome of Methanoplanus sp. FWC-SCC4.</title>
        <authorList>
            <person name="Chen S.-C."/>
            <person name="Zhou Y.-Z."/>
            <person name="Lai M.-C."/>
        </authorList>
    </citation>
    <scope>NUCLEOTIDE SEQUENCE [LARGE SCALE GENOMIC DNA]</scope>
    <source>
        <strain evidence="9 10">FWC-SCC4</strain>
    </source>
</reference>
<dbReference type="GO" id="GO:0008170">
    <property type="term" value="F:N-methyltransferase activity"/>
    <property type="evidence" value="ECO:0007669"/>
    <property type="project" value="InterPro"/>
</dbReference>
<evidence type="ECO:0000259" key="7">
    <source>
        <dbReference type="Pfam" id="PF02384"/>
    </source>
</evidence>
<dbReference type="Pfam" id="PF02384">
    <property type="entry name" value="N6_Mtase"/>
    <property type="match status" value="1"/>
</dbReference>
<evidence type="ECO:0000256" key="6">
    <source>
        <dbReference type="ARBA" id="ARBA00047942"/>
    </source>
</evidence>
<name>A0AA97FAX5_9EURY</name>
<dbReference type="Gene3D" id="1.20.1260.30">
    <property type="match status" value="1"/>
</dbReference>
<evidence type="ECO:0000256" key="5">
    <source>
        <dbReference type="ARBA" id="ARBA00022747"/>
    </source>
</evidence>
<dbReference type="GO" id="GO:0009307">
    <property type="term" value="P:DNA restriction-modification system"/>
    <property type="evidence" value="ECO:0007669"/>
    <property type="project" value="UniProtKB-KW"/>
</dbReference>
<evidence type="ECO:0000256" key="3">
    <source>
        <dbReference type="ARBA" id="ARBA00022679"/>
    </source>
</evidence>
<evidence type="ECO:0000256" key="4">
    <source>
        <dbReference type="ARBA" id="ARBA00022691"/>
    </source>
</evidence>
<evidence type="ECO:0000256" key="2">
    <source>
        <dbReference type="ARBA" id="ARBA00022603"/>
    </source>
</evidence>
<gene>
    <name evidence="9" type="ORF">F1737_04555</name>
</gene>
<dbReference type="GO" id="GO:0003677">
    <property type="term" value="F:DNA binding"/>
    <property type="evidence" value="ECO:0007669"/>
    <property type="project" value="InterPro"/>
</dbReference>
<keyword evidence="2 9" id="KW-0489">Methyltransferase</keyword>